<dbReference type="Proteomes" id="UP000071641">
    <property type="component" value="Unassembled WGS sequence"/>
</dbReference>
<accession>A0A128F6E8</accession>
<dbReference type="SUPFAM" id="SSF159888">
    <property type="entry name" value="YdhG-like"/>
    <property type="match status" value="1"/>
</dbReference>
<organism evidence="2 3">
    <name type="scientific">Grimontia celer</name>
    <dbReference type="NCBI Taxonomy" id="1796497"/>
    <lineage>
        <taxon>Bacteria</taxon>
        <taxon>Pseudomonadati</taxon>
        <taxon>Pseudomonadota</taxon>
        <taxon>Gammaproteobacteria</taxon>
        <taxon>Vibrionales</taxon>
        <taxon>Vibrionaceae</taxon>
        <taxon>Grimontia</taxon>
    </lineage>
</organism>
<gene>
    <name evidence="2" type="ORF">GCE9029_03161</name>
</gene>
<dbReference type="Pfam" id="PF08818">
    <property type="entry name" value="DUF1801"/>
    <property type="match status" value="1"/>
</dbReference>
<evidence type="ECO:0000313" key="3">
    <source>
        <dbReference type="Proteomes" id="UP000071641"/>
    </source>
</evidence>
<sequence length="133" mass="15073">MKEEIKTKFESYPEPAQSILLQLRELIFAVAAQSGVSVDESLKWGEPSYAVKGGTPLRFDWKTKSPESVSIYFHCQSLMVDTLREVMPEAFSYSGNRELSFPLNQPLPDKALRVCIKAAFTYQSRRKLPLLGL</sequence>
<proteinExistence type="predicted"/>
<evidence type="ECO:0000259" key="1">
    <source>
        <dbReference type="Pfam" id="PF08818"/>
    </source>
</evidence>
<protein>
    <recommendedName>
        <fullName evidence="1">YdhG-like domain-containing protein</fullName>
    </recommendedName>
</protein>
<dbReference type="STRING" id="1796497.GCE9029_03161"/>
<dbReference type="OrthoDB" id="328972at2"/>
<dbReference type="InterPro" id="IPR014922">
    <property type="entry name" value="YdhG-like"/>
</dbReference>
<reference evidence="3" key="1">
    <citation type="submission" date="2016-02" db="EMBL/GenBank/DDBJ databases">
        <authorList>
            <person name="Rodrigo-Torres Lidia"/>
            <person name="Arahal R.David."/>
        </authorList>
    </citation>
    <scope>NUCLEOTIDE SEQUENCE [LARGE SCALE GENOMIC DNA]</scope>
    <source>
        <strain evidence="3">CECT 9029</strain>
    </source>
</reference>
<dbReference type="Gene3D" id="3.90.1150.200">
    <property type="match status" value="1"/>
</dbReference>
<dbReference type="EMBL" id="FIZX01000002">
    <property type="protein sequence ID" value="CZF82328.1"/>
    <property type="molecule type" value="Genomic_DNA"/>
</dbReference>
<dbReference type="AlphaFoldDB" id="A0A128F6E8"/>
<feature type="domain" description="YdhG-like" evidence="1">
    <location>
        <begin position="17"/>
        <end position="119"/>
    </location>
</feature>
<keyword evidence="3" id="KW-1185">Reference proteome</keyword>
<evidence type="ECO:0000313" key="2">
    <source>
        <dbReference type="EMBL" id="CZF82328.1"/>
    </source>
</evidence>
<name>A0A128F6E8_9GAMM</name>